<dbReference type="PROSITE" id="PS00069">
    <property type="entry name" value="G6P_DEHYDROGENASE"/>
    <property type="match status" value="1"/>
</dbReference>
<feature type="domain" description="Glucose-6-phosphate dehydrogenase NAD-binding" evidence="8">
    <location>
        <begin position="14"/>
        <end position="178"/>
    </location>
</feature>
<dbReference type="GO" id="GO:0050661">
    <property type="term" value="F:NADP binding"/>
    <property type="evidence" value="ECO:0007669"/>
    <property type="project" value="UniProtKB-UniRule"/>
</dbReference>
<dbReference type="Proteomes" id="UP001519309">
    <property type="component" value="Unassembled WGS sequence"/>
</dbReference>
<sequence>MALNSSNVPADVLVIFGITGDLARKMTFRSLYRLERRRLLTCPIVGVARDDWSDDALRDHARTAIKATGEPLDDSVFARFAARLSYVQGDYADEETFHRLARAVNGRRRPVFYLEIPPSLFARVVGGLAGAGLTKGARVVVEKPFGHDLASARALNDELRQLLDEDQLLRIDHFLGKEPAMDILFLRFANSVFEPVWNRDHISCVQITMAEDFGVEDRGHFYDPVGALRDVVQNHLLQLLALVASEPPSAADADALRDRRVDVFRAIPDADPAHYVRGQYEGYLEVPGVRPRSRTETFVGLRLEVENWRWSGVPFFIRAGKSLPERVTEIRIMFKRPPRLAFAERFAPEPDQWILRIDPSPGMNFRIQAKQPGKQDTQLVDLDLLFAAELGEAPEPYERLLSDAMQGNASLFTREDSVEETWRIVQPLLEAPGDPEPYRQGTWGPAGASKLVAGYPRWHEPWLPARSPD</sequence>
<keyword evidence="4 7" id="KW-0521">NADP</keyword>
<dbReference type="InterPro" id="IPR036291">
    <property type="entry name" value="NAD(P)-bd_dom_sf"/>
</dbReference>
<dbReference type="Proteomes" id="UP000092659">
    <property type="component" value="Chromosome"/>
</dbReference>
<evidence type="ECO:0000259" key="9">
    <source>
        <dbReference type="Pfam" id="PF02781"/>
    </source>
</evidence>
<keyword evidence="5 7" id="KW-0560">Oxidoreductase</keyword>
<dbReference type="Pfam" id="PF00479">
    <property type="entry name" value="G6PD_N"/>
    <property type="match status" value="1"/>
</dbReference>
<organism evidence="10 12">
    <name type="scientific">Streptomyces griseochromogenes</name>
    <dbReference type="NCBI Taxonomy" id="68214"/>
    <lineage>
        <taxon>Bacteria</taxon>
        <taxon>Bacillati</taxon>
        <taxon>Actinomycetota</taxon>
        <taxon>Actinomycetes</taxon>
        <taxon>Kitasatosporales</taxon>
        <taxon>Streptomycetaceae</taxon>
        <taxon>Streptomyces</taxon>
    </lineage>
</organism>
<evidence type="ECO:0000313" key="11">
    <source>
        <dbReference type="EMBL" id="MBP2055174.1"/>
    </source>
</evidence>
<dbReference type="GO" id="GO:0006006">
    <property type="term" value="P:glucose metabolic process"/>
    <property type="evidence" value="ECO:0007669"/>
    <property type="project" value="UniProtKB-KW"/>
</dbReference>
<keyword evidence="13" id="KW-1185">Reference proteome</keyword>
<dbReference type="Gene3D" id="3.30.360.10">
    <property type="entry name" value="Dihydrodipicolinate Reductase, domain 2"/>
    <property type="match status" value="1"/>
</dbReference>
<evidence type="ECO:0000256" key="1">
    <source>
        <dbReference type="ARBA" id="ARBA00004937"/>
    </source>
</evidence>
<dbReference type="GO" id="GO:0004345">
    <property type="term" value="F:glucose-6-phosphate dehydrogenase activity"/>
    <property type="evidence" value="ECO:0007669"/>
    <property type="project" value="UniProtKB-UniRule"/>
</dbReference>
<dbReference type="KEGG" id="sgs:AVL59_23475"/>
<evidence type="ECO:0000256" key="7">
    <source>
        <dbReference type="HAMAP-Rule" id="MF_00966"/>
    </source>
</evidence>
<evidence type="ECO:0000256" key="3">
    <source>
        <dbReference type="ARBA" id="ARBA00022526"/>
    </source>
</evidence>
<evidence type="ECO:0000313" key="10">
    <source>
        <dbReference type="EMBL" id="ANP52129.1"/>
    </source>
</evidence>
<feature type="binding site" evidence="7">
    <location>
        <position position="173"/>
    </location>
    <ligand>
        <name>substrate</name>
    </ligand>
</feature>
<feature type="binding site" evidence="7">
    <location>
        <position position="143"/>
    </location>
    <ligand>
        <name>NADP(+)</name>
        <dbReference type="ChEBI" id="CHEBI:58349"/>
    </ligand>
</feature>
<reference evidence="11 13" key="2">
    <citation type="submission" date="2021-03" db="EMBL/GenBank/DDBJ databases">
        <title>Genomic Encyclopedia of Type Strains, Phase IV (KMG-IV): sequencing the most valuable type-strain genomes for metagenomic binning, comparative biology and taxonomic classification.</title>
        <authorList>
            <person name="Goeker M."/>
        </authorList>
    </citation>
    <scope>NUCLEOTIDE SEQUENCE [LARGE SCALE GENOMIC DNA]</scope>
    <source>
        <strain evidence="11 13">DSM 40499</strain>
    </source>
</reference>
<evidence type="ECO:0000259" key="8">
    <source>
        <dbReference type="Pfam" id="PF00479"/>
    </source>
</evidence>
<dbReference type="EMBL" id="CP016279">
    <property type="protein sequence ID" value="ANP52129.1"/>
    <property type="molecule type" value="Genomic_DNA"/>
</dbReference>
<dbReference type="EMBL" id="JAGGLP010000027">
    <property type="protein sequence ID" value="MBP2055174.1"/>
    <property type="molecule type" value="Genomic_DNA"/>
</dbReference>
<dbReference type="GO" id="GO:0005829">
    <property type="term" value="C:cytosol"/>
    <property type="evidence" value="ECO:0007669"/>
    <property type="project" value="TreeGrafter"/>
</dbReference>
<dbReference type="UniPathway" id="UPA00115">
    <property type="reaction ID" value="UER00408"/>
</dbReference>
<dbReference type="STRING" id="68214.AVL59_23475"/>
<dbReference type="InterPro" id="IPR001282">
    <property type="entry name" value="G6P_DH"/>
</dbReference>
<name>A0A1B1AZY9_9ACTN</name>
<dbReference type="InterPro" id="IPR022674">
    <property type="entry name" value="G6P_DH_NAD-bd"/>
</dbReference>
<dbReference type="Gene3D" id="3.40.50.720">
    <property type="entry name" value="NAD(P)-binding Rossmann-like Domain"/>
    <property type="match status" value="1"/>
</dbReference>
<feature type="binding site" evidence="7">
    <location>
        <position position="230"/>
    </location>
    <ligand>
        <name>substrate</name>
    </ligand>
</feature>
<dbReference type="PANTHER" id="PTHR23429">
    <property type="entry name" value="GLUCOSE-6-PHOSPHATE 1-DEHYDROGENASE G6PD"/>
    <property type="match status" value="1"/>
</dbReference>
<evidence type="ECO:0000313" key="13">
    <source>
        <dbReference type="Proteomes" id="UP001519309"/>
    </source>
</evidence>
<feature type="binding site" evidence="7">
    <location>
        <position position="49"/>
    </location>
    <ligand>
        <name>NADP(+)</name>
        <dbReference type="ChEBI" id="CHEBI:58349"/>
    </ligand>
</feature>
<proteinExistence type="inferred from homology"/>
<feature type="binding site" evidence="7">
    <location>
        <position position="211"/>
    </location>
    <ligand>
        <name>substrate</name>
    </ligand>
</feature>
<dbReference type="NCBIfam" id="NF009492">
    <property type="entry name" value="PRK12853.1-3"/>
    <property type="match status" value="1"/>
</dbReference>
<dbReference type="GO" id="GO:0009051">
    <property type="term" value="P:pentose-phosphate shunt, oxidative branch"/>
    <property type="evidence" value="ECO:0007669"/>
    <property type="project" value="TreeGrafter"/>
</dbReference>
<gene>
    <name evidence="7" type="primary">zwf</name>
    <name evidence="10" type="ORF">AVL59_23475</name>
    <name evidence="11" type="ORF">J2Z21_008187</name>
</gene>
<dbReference type="AlphaFoldDB" id="A0A1B1AZY9"/>
<dbReference type="SUPFAM" id="SSF55347">
    <property type="entry name" value="Glyceraldehyde-3-phosphate dehydrogenase-like, C-terminal domain"/>
    <property type="match status" value="1"/>
</dbReference>
<comment type="caution">
    <text evidence="7">Lacks conserved residue(s) required for the propagation of feature annotation.</text>
</comment>
<protein>
    <recommendedName>
        <fullName evidence="7">Glucose-6-phosphate 1-dehydrogenase</fullName>
        <shortName evidence="7">G6PD</shortName>
        <ecNumber evidence="7">1.1.1.49</ecNumber>
    </recommendedName>
</protein>
<dbReference type="NCBIfam" id="TIGR00871">
    <property type="entry name" value="zwf"/>
    <property type="match status" value="1"/>
</dbReference>
<dbReference type="RefSeq" id="WP_067307726.1">
    <property type="nucleotide sequence ID" value="NZ_CP016279.1"/>
</dbReference>
<dbReference type="InterPro" id="IPR022675">
    <property type="entry name" value="G6P_DH_C"/>
</dbReference>
<comment type="function">
    <text evidence="7">Catalyzes the oxidation of glucose 6-phosphate to 6-phosphogluconolactone.</text>
</comment>
<dbReference type="HAMAP" id="MF_00966">
    <property type="entry name" value="G6PD"/>
    <property type="match status" value="1"/>
</dbReference>
<feature type="active site" description="Proton acceptor" evidence="7">
    <location>
        <position position="235"/>
    </location>
</feature>
<dbReference type="SUPFAM" id="SSF51735">
    <property type="entry name" value="NAD(P)-binding Rossmann-fold domains"/>
    <property type="match status" value="1"/>
</dbReference>
<evidence type="ECO:0000256" key="2">
    <source>
        <dbReference type="ARBA" id="ARBA00009975"/>
    </source>
</evidence>
<dbReference type="PANTHER" id="PTHR23429:SF0">
    <property type="entry name" value="GLUCOSE-6-PHOSPHATE 1-DEHYDROGENASE"/>
    <property type="match status" value="1"/>
</dbReference>
<feature type="binding site" evidence="7">
    <location>
        <position position="321"/>
    </location>
    <ligand>
        <name>substrate</name>
    </ligand>
</feature>
<comment type="catalytic activity">
    <reaction evidence="7">
        <text>D-glucose 6-phosphate + NADP(+) = 6-phospho-D-glucono-1,5-lactone + NADPH + H(+)</text>
        <dbReference type="Rhea" id="RHEA:15841"/>
        <dbReference type="ChEBI" id="CHEBI:15378"/>
        <dbReference type="ChEBI" id="CHEBI:57783"/>
        <dbReference type="ChEBI" id="CHEBI:57955"/>
        <dbReference type="ChEBI" id="CHEBI:58349"/>
        <dbReference type="ChEBI" id="CHEBI:61548"/>
        <dbReference type="EC" id="1.1.1.49"/>
    </reaction>
</comment>
<reference evidence="10 12" key="1">
    <citation type="submission" date="2016-06" db="EMBL/GenBank/DDBJ databases">
        <title>Complete genome sequence of Streptomyces griseochromogenes ATCC 14511, the Blasticidin S producer.</title>
        <authorList>
            <person name="Wu L."/>
        </authorList>
    </citation>
    <scope>NUCLEOTIDE SEQUENCE [LARGE SCALE GENOMIC DNA]</scope>
    <source>
        <strain evidence="10 12">ATCC 14511</strain>
    </source>
</reference>
<feature type="binding site" evidence="7">
    <location>
        <position position="177"/>
    </location>
    <ligand>
        <name>substrate</name>
    </ligand>
</feature>
<dbReference type="OrthoDB" id="9802739at2"/>
<dbReference type="PIRSF" id="PIRSF000110">
    <property type="entry name" value="G6PD"/>
    <property type="match status" value="1"/>
</dbReference>
<evidence type="ECO:0000313" key="12">
    <source>
        <dbReference type="Proteomes" id="UP000092659"/>
    </source>
</evidence>
<accession>A0A1B1AZY9</accession>
<dbReference type="EC" id="1.1.1.49" evidence="7"/>
<evidence type="ECO:0000256" key="6">
    <source>
        <dbReference type="ARBA" id="ARBA00023277"/>
    </source>
</evidence>
<comment type="pathway">
    <text evidence="1 7">Carbohydrate degradation; pentose phosphate pathway; D-ribulose 5-phosphate from D-glucose 6-phosphate (oxidative stage): step 1/3.</text>
</comment>
<dbReference type="PRINTS" id="PR00079">
    <property type="entry name" value="G6PDHDRGNASE"/>
</dbReference>
<dbReference type="Pfam" id="PF02781">
    <property type="entry name" value="G6PD_C"/>
    <property type="match status" value="1"/>
</dbReference>
<comment type="similarity">
    <text evidence="2 7">Belongs to the glucose-6-phosphate dehydrogenase family.</text>
</comment>
<dbReference type="InterPro" id="IPR019796">
    <property type="entry name" value="G6P_DH_AS"/>
</dbReference>
<feature type="domain" description="Glucose-6-phosphate dehydrogenase C-terminal" evidence="9">
    <location>
        <begin position="185"/>
        <end position="455"/>
    </location>
</feature>
<evidence type="ECO:0000256" key="5">
    <source>
        <dbReference type="ARBA" id="ARBA00023002"/>
    </source>
</evidence>
<keyword evidence="6 7" id="KW-0119">Carbohydrate metabolism</keyword>
<keyword evidence="3 7" id="KW-0313">Glucose metabolism</keyword>
<evidence type="ECO:0000256" key="4">
    <source>
        <dbReference type="ARBA" id="ARBA00022857"/>
    </source>
</evidence>